<feature type="compositionally biased region" description="Low complexity" evidence="1">
    <location>
        <begin position="32"/>
        <end position="45"/>
    </location>
</feature>
<proteinExistence type="predicted"/>
<sequence>MTLETNCSQLACFTLFRNSDKSKAGGDNLKGSNPESNASSDSSSQKSHRKPLDWREFRASLYIQEQVLSFFPEFLL</sequence>
<keyword evidence="3" id="KW-1185">Reference proteome</keyword>
<reference evidence="2 3" key="1">
    <citation type="submission" date="2019-12" db="EMBL/GenBank/DDBJ databases">
        <authorList>
            <person name="Alioto T."/>
            <person name="Alioto T."/>
            <person name="Gomez Garrido J."/>
        </authorList>
    </citation>
    <scope>NUCLEOTIDE SEQUENCE [LARGE SCALE GENOMIC DNA]</scope>
</reference>
<evidence type="ECO:0000313" key="2">
    <source>
        <dbReference type="EMBL" id="CAA2965717.1"/>
    </source>
</evidence>
<gene>
    <name evidence="2" type="ORF">OLEA9_A021774</name>
</gene>
<dbReference type="AlphaFoldDB" id="A0A8S0QJU5"/>
<dbReference type="Proteomes" id="UP000594638">
    <property type="component" value="Unassembled WGS sequence"/>
</dbReference>
<organism evidence="2 3">
    <name type="scientific">Olea europaea subsp. europaea</name>
    <dbReference type="NCBI Taxonomy" id="158383"/>
    <lineage>
        <taxon>Eukaryota</taxon>
        <taxon>Viridiplantae</taxon>
        <taxon>Streptophyta</taxon>
        <taxon>Embryophyta</taxon>
        <taxon>Tracheophyta</taxon>
        <taxon>Spermatophyta</taxon>
        <taxon>Magnoliopsida</taxon>
        <taxon>eudicotyledons</taxon>
        <taxon>Gunneridae</taxon>
        <taxon>Pentapetalae</taxon>
        <taxon>asterids</taxon>
        <taxon>lamiids</taxon>
        <taxon>Lamiales</taxon>
        <taxon>Oleaceae</taxon>
        <taxon>Oleeae</taxon>
        <taxon>Olea</taxon>
    </lineage>
</organism>
<evidence type="ECO:0000313" key="3">
    <source>
        <dbReference type="Proteomes" id="UP000594638"/>
    </source>
</evidence>
<protein>
    <submittedName>
        <fullName evidence="2">UPF0301 TC_0483 isoform X1</fullName>
    </submittedName>
</protein>
<comment type="caution">
    <text evidence="2">The sequence shown here is derived from an EMBL/GenBank/DDBJ whole genome shotgun (WGS) entry which is preliminary data.</text>
</comment>
<evidence type="ECO:0000256" key="1">
    <source>
        <dbReference type="SAM" id="MobiDB-lite"/>
    </source>
</evidence>
<accession>A0A8S0QJU5</accession>
<name>A0A8S0QJU5_OLEEU</name>
<dbReference type="Gramene" id="OE9A021774T1">
    <property type="protein sequence ID" value="OE9A021774C1"/>
    <property type="gene ID" value="OE9A021774"/>
</dbReference>
<feature type="region of interest" description="Disordered" evidence="1">
    <location>
        <begin position="19"/>
        <end position="51"/>
    </location>
</feature>
<dbReference type="EMBL" id="CACTIH010001848">
    <property type="protein sequence ID" value="CAA2965717.1"/>
    <property type="molecule type" value="Genomic_DNA"/>
</dbReference>